<protein>
    <submittedName>
        <fullName evidence="2">Short-chain fatty acids transporter</fullName>
    </submittedName>
</protein>
<feature type="transmembrane region" description="Helical" evidence="1">
    <location>
        <begin position="151"/>
        <end position="177"/>
    </location>
</feature>
<dbReference type="InterPro" id="IPR006160">
    <property type="entry name" value="SCFA_transpt_AtoE"/>
</dbReference>
<reference evidence="2 3" key="1">
    <citation type="submission" date="2020-02" db="EMBL/GenBank/DDBJ databases">
        <title>Sequencing the genomes of 1000 actinobacteria strains.</title>
        <authorList>
            <person name="Klenk H.-P."/>
        </authorList>
    </citation>
    <scope>NUCLEOTIDE SEQUENCE [LARGE SCALE GENOMIC DNA]</scope>
    <source>
        <strain evidence="2 3">DSM 19609</strain>
    </source>
</reference>
<feature type="transmembrane region" description="Helical" evidence="1">
    <location>
        <begin position="110"/>
        <end position="139"/>
    </location>
</feature>
<evidence type="ECO:0000313" key="2">
    <source>
        <dbReference type="EMBL" id="NIH57962.1"/>
    </source>
</evidence>
<dbReference type="Pfam" id="PF02667">
    <property type="entry name" value="SCFA_trans"/>
    <property type="match status" value="1"/>
</dbReference>
<feature type="transmembrane region" description="Helical" evidence="1">
    <location>
        <begin position="286"/>
        <end position="307"/>
    </location>
</feature>
<evidence type="ECO:0000256" key="1">
    <source>
        <dbReference type="SAM" id="Phobius"/>
    </source>
</evidence>
<dbReference type="PANTHER" id="PTHR41983">
    <property type="entry name" value="SHORT-CHAIN FATTY ACID TRANSPORTER-RELATED"/>
    <property type="match status" value="1"/>
</dbReference>
<feature type="transmembrane region" description="Helical" evidence="1">
    <location>
        <begin position="263"/>
        <end position="280"/>
    </location>
</feature>
<sequence>MQTAEQSPPTVTKATGLDKVTGFFTELMRKYLPEPIVFAIGLTVLTFILAITVQQSNPIDIVYAWGAGFWDILSFTMQMAFILIAGYVLAKAPITDKLLDKLCSLVKTPRGAVALATVVGAVGSYINWGFGLMIGGVLAKKLAVQIKGIHYPAIIASAYSGFTLYGLGLSATIPVVISAKGHPLEEGMGIIPLAETIFSPPMLILSAVTVITLPILNYFLHPAPGKPVTEYDPSVEVEPAVTVPAAGVDLDKSFAYRANNSRIVIWVVCAMALVFGIIYFTRGGQLNINIINFIILFLGMVLMRTPLRYIGAFGAGTKMASGIILQFPFYAGILAIMAASGLVETISQLFVSISTPETLPFWGIVSSFVINFFAPSGGGHWVIQGPFMIGAANTLGADLGWTAMSVQLGNAWNDLVQPFWILPALALSGLKLKDIMGFTVVDMVWVGFLYCGAMLLVNLV</sequence>
<keyword evidence="3" id="KW-1185">Reference proteome</keyword>
<organism evidence="2 3">
    <name type="scientific">Brooklawnia cerclae</name>
    <dbReference type="NCBI Taxonomy" id="349934"/>
    <lineage>
        <taxon>Bacteria</taxon>
        <taxon>Bacillati</taxon>
        <taxon>Actinomycetota</taxon>
        <taxon>Actinomycetes</taxon>
        <taxon>Propionibacteriales</taxon>
        <taxon>Propionibacteriaceae</taxon>
        <taxon>Brooklawnia</taxon>
    </lineage>
</organism>
<keyword evidence="1" id="KW-0812">Transmembrane</keyword>
<feature type="transmembrane region" description="Helical" evidence="1">
    <location>
        <begin position="319"/>
        <end position="339"/>
    </location>
</feature>
<name>A0ABX0SHS4_9ACTN</name>
<keyword evidence="1" id="KW-0472">Membrane</keyword>
<feature type="transmembrane region" description="Helical" evidence="1">
    <location>
        <begin position="359"/>
        <end position="383"/>
    </location>
</feature>
<proteinExistence type="predicted"/>
<dbReference type="Proteomes" id="UP000749311">
    <property type="component" value="Unassembled WGS sequence"/>
</dbReference>
<evidence type="ECO:0000313" key="3">
    <source>
        <dbReference type="Proteomes" id="UP000749311"/>
    </source>
</evidence>
<dbReference type="EMBL" id="JAAMOZ010000001">
    <property type="protein sequence ID" value="NIH57962.1"/>
    <property type="molecule type" value="Genomic_DNA"/>
</dbReference>
<comment type="caution">
    <text evidence="2">The sequence shown here is derived from an EMBL/GenBank/DDBJ whole genome shotgun (WGS) entry which is preliminary data.</text>
</comment>
<dbReference type="RefSeq" id="WP_208390564.1">
    <property type="nucleotide sequence ID" value="NZ_BAAAOO010000007.1"/>
</dbReference>
<feature type="transmembrane region" description="Helical" evidence="1">
    <location>
        <begin position="435"/>
        <end position="457"/>
    </location>
</feature>
<feature type="transmembrane region" description="Helical" evidence="1">
    <location>
        <begin position="65"/>
        <end position="90"/>
    </location>
</feature>
<gene>
    <name evidence="2" type="ORF">FB473_002607</name>
</gene>
<feature type="transmembrane region" description="Helical" evidence="1">
    <location>
        <begin position="197"/>
        <end position="220"/>
    </location>
</feature>
<accession>A0ABX0SHS4</accession>
<feature type="transmembrane region" description="Helical" evidence="1">
    <location>
        <begin position="36"/>
        <end position="53"/>
    </location>
</feature>
<dbReference type="PANTHER" id="PTHR41983:SF2">
    <property type="entry name" value="SHORT-CHAIN FATTY ACID TRANSPORTER-RELATED"/>
    <property type="match status" value="1"/>
</dbReference>
<keyword evidence="1" id="KW-1133">Transmembrane helix</keyword>